<protein>
    <submittedName>
        <fullName evidence="1">Uncharacterized protein</fullName>
    </submittedName>
</protein>
<sequence>MESSTTPNFDPYAILPFSAYRSAECPEGECCYSLMHFIESEKFRGVDESSRLFLLGQSDPDDFLLETGVIHPSLVRGDWADVRFALIRAGMWMQLVQHQVELRDALLQPGCSTGIALLDEVAADIYQRLTTSLETGGELRRVVIAGDLTIDNEAIFDTFDHLFQIRQPDEVCVSNEAGVAELVHRYAQSRYIPVRTFDIAAGVQACATALLDKGTHVFTVSKNETSDSALANDLLVMAAAQGKVAHRFALDA</sequence>
<comment type="caution">
    <text evidence="1">The sequence shown here is derived from an EMBL/GenBank/DDBJ whole genome shotgun (WGS) entry which is preliminary data.</text>
</comment>
<gene>
    <name evidence="1" type="ORF">L9059_00340</name>
</gene>
<keyword evidence="2" id="KW-1185">Reference proteome</keyword>
<dbReference type="Proteomes" id="UP001299876">
    <property type="component" value="Unassembled WGS sequence"/>
</dbReference>
<dbReference type="RefSeq" id="WP_247285550.1">
    <property type="nucleotide sequence ID" value="NZ_JAKNRW010000001.1"/>
</dbReference>
<dbReference type="EMBL" id="JAKNRW010000001">
    <property type="protein sequence ID" value="MCK1788661.1"/>
    <property type="molecule type" value="Genomic_DNA"/>
</dbReference>
<evidence type="ECO:0000313" key="1">
    <source>
        <dbReference type="EMBL" id="MCK1788661.1"/>
    </source>
</evidence>
<accession>A0ABT0ESF6</accession>
<organism evidence="1 2">
    <name type="scientific">Pseudomonas violetae</name>
    <dbReference type="NCBI Taxonomy" id="2915813"/>
    <lineage>
        <taxon>Bacteria</taxon>
        <taxon>Pseudomonadati</taxon>
        <taxon>Pseudomonadota</taxon>
        <taxon>Gammaproteobacteria</taxon>
        <taxon>Pseudomonadales</taxon>
        <taxon>Pseudomonadaceae</taxon>
        <taxon>Pseudomonas</taxon>
    </lineage>
</organism>
<name>A0ABT0ESF6_9PSED</name>
<proteinExistence type="predicted"/>
<evidence type="ECO:0000313" key="2">
    <source>
        <dbReference type="Proteomes" id="UP001299876"/>
    </source>
</evidence>
<reference evidence="1 2" key="1">
    <citation type="submission" date="2022-02" db="EMBL/GenBank/DDBJ databases">
        <title>Comparative genomics of the first Antarctic Pseudomonas spp. capable of biotransforming 2,4,6-Trinitrotoluene.</title>
        <authorList>
            <person name="Cabrera M.A."/>
            <person name="Marquez S.L."/>
            <person name="Perez-Donoso J.M."/>
        </authorList>
    </citation>
    <scope>NUCLEOTIDE SEQUENCE [LARGE SCALE GENOMIC DNA]</scope>
    <source>
        <strain evidence="1 2">TNT19</strain>
    </source>
</reference>